<dbReference type="OrthoDB" id="9816579at2"/>
<evidence type="ECO:0008006" key="11">
    <source>
        <dbReference type="Google" id="ProtNLM"/>
    </source>
</evidence>
<sequence>MNNYFTKILVLMACCLQLTAQAQEDRLSRTRSYLNTLAMDLPGLNQPIQMDVADIAIADFMRSLAQSYDLNINIAPDVNKRMTNHFANAAVKDVLLFIAEQYSLAYDFQGTIINVRNYRDPALDRPPPPKEIKASYDSVSKLITLDLSNDTLYDVTKKITQLSGINIAVMPQIMDKLVSGYLKELPVPVALEKIVVSNRLRMSSSGNDNFIIDALDDNEEYVLKNTRPADNGYTIARKTGGNDKAAPGRLSVDANMVGEEKLLNVSAVNTPLKELVRSLSEQAGVPYFIYAELNGNVTAEAHNLKYADVLQKVLLGTPYSFSQQDGIFMIGEKTFEGIKGQRLIQLHHRSVDSLANFLPDELRKDVTIKEFKELNAFLATGSEPQLNKIEQLVKQIDRKVPMITIEVIIMDLNKGSVVKGGLKAGISDSVRTGGNLLGGGLDFTLGSKSINNIIDKIGLNNVFNLGHVTPNFYLQLQAIENRQNVEMRQTPKLSTLNGHAATLSIGNTRYYSVSTQNMMGSLSPTNVITQQFYPIEANLELKITPFVSADEDVTLNMEMDISNFTADTKINEPPPTATSKFKSIIRVKNEDMVLLGGIERTEKGDSYDGIPLLGRIPVLKWLFSSRDRRNTKVVSVVFIKPTIVYN</sequence>
<dbReference type="PANTHER" id="PTHR30332:SF24">
    <property type="entry name" value="SECRETIN GSPD-RELATED"/>
    <property type="match status" value="1"/>
</dbReference>
<dbReference type="InterPro" id="IPR050810">
    <property type="entry name" value="Bact_Secretion_Sys_Channel"/>
</dbReference>
<evidence type="ECO:0000256" key="3">
    <source>
        <dbReference type="ARBA" id="ARBA00023136"/>
    </source>
</evidence>
<protein>
    <recommendedName>
        <fullName evidence="11">Type II and III secretion system protein</fullName>
    </recommendedName>
</protein>
<name>A0A1A9HY84_9BACT</name>
<keyword evidence="3" id="KW-0472">Membrane</keyword>
<comment type="subcellular location">
    <subcellularLocation>
        <location evidence="5">Cell outer membrane</location>
    </subcellularLocation>
    <subcellularLocation>
        <location evidence="1">Membrane</location>
    </subcellularLocation>
</comment>
<evidence type="ECO:0000256" key="5">
    <source>
        <dbReference type="RuleBase" id="RU004004"/>
    </source>
</evidence>
<evidence type="ECO:0000313" key="9">
    <source>
        <dbReference type="EMBL" id="ANH80045.1"/>
    </source>
</evidence>
<evidence type="ECO:0000256" key="6">
    <source>
        <dbReference type="SAM" id="SignalP"/>
    </source>
</evidence>
<dbReference type="AlphaFoldDB" id="A0A1A9HY84"/>
<dbReference type="PANTHER" id="PTHR30332">
    <property type="entry name" value="PROBABLE GENERAL SECRETION PATHWAY PROTEIN D"/>
    <property type="match status" value="1"/>
</dbReference>
<feature type="domain" description="Type II/III secretion system secretin-like" evidence="7">
    <location>
        <begin position="478"/>
        <end position="644"/>
    </location>
</feature>
<organism evidence="9 10">
    <name type="scientific">Niabella ginsenosidivorans</name>
    <dbReference type="NCBI Taxonomy" id="1176587"/>
    <lineage>
        <taxon>Bacteria</taxon>
        <taxon>Pseudomonadati</taxon>
        <taxon>Bacteroidota</taxon>
        <taxon>Chitinophagia</taxon>
        <taxon>Chitinophagales</taxon>
        <taxon>Chitinophagaceae</taxon>
        <taxon>Niabella</taxon>
    </lineage>
</organism>
<dbReference type="Pfam" id="PF03958">
    <property type="entry name" value="Secretin_N"/>
    <property type="match status" value="1"/>
</dbReference>
<evidence type="ECO:0000313" key="10">
    <source>
        <dbReference type="Proteomes" id="UP000077667"/>
    </source>
</evidence>
<dbReference type="KEGG" id="nia:A8C56_02765"/>
<evidence type="ECO:0000256" key="2">
    <source>
        <dbReference type="ARBA" id="ARBA00022729"/>
    </source>
</evidence>
<proteinExistence type="inferred from homology"/>
<dbReference type="InterPro" id="IPR004846">
    <property type="entry name" value="T2SS/T3SS_dom"/>
</dbReference>
<dbReference type="InterPro" id="IPR005644">
    <property type="entry name" value="NolW-like"/>
</dbReference>
<feature type="chain" id="PRO_5008389587" description="Type II and III secretion system protein" evidence="6">
    <location>
        <begin position="23"/>
        <end position="646"/>
    </location>
</feature>
<keyword evidence="10" id="KW-1185">Reference proteome</keyword>
<dbReference type="InterPro" id="IPR001775">
    <property type="entry name" value="GspD/PilQ"/>
</dbReference>
<dbReference type="GO" id="GO:0015627">
    <property type="term" value="C:type II protein secretion system complex"/>
    <property type="evidence" value="ECO:0007669"/>
    <property type="project" value="TreeGrafter"/>
</dbReference>
<reference evidence="9 10" key="1">
    <citation type="submission" date="2016-05" db="EMBL/GenBank/DDBJ databases">
        <title>Niabella ginsenosidivorans BS26 whole genome sequencing.</title>
        <authorList>
            <person name="Im W.T."/>
            <person name="Siddiqi M.Z."/>
        </authorList>
    </citation>
    <scope>NUCLEOTIDE SEQUENCE [LARGE SCALE GENOMIC DNA]</scope>
    <source>
        <strain evidence="9 10">BS26</strain>
    </source>
</reference>
<dbReference type="Pfam" id="PF00263">
    <property type="entry name" value="Secretin"/>
    <property type="match status" value="1"/>
</dbReference>
<dbReference type="Gene3D" id="3.55.50.30">
    <property type="match status" value="1"/>
</dbReference>
<evidence type="ECO:0000256" key="1">
    <source>
        <dbReference type="ARBA" id="ARBA00004370"/>
    </source>
</evidence>
<keyword evidence="2 6" id="KW-0732">Signal</keyword>
<evidence type="ECO:0000259" key="8">
    <source>
        <dbReference type="Pfam" id="PF03958"/>
    </source>
</evidence>
<comment type="similarity">
    <text evidence="4">Belongs to the bacterial secretin family.</text>
</comment>
<dbReference type="GO" id="GO:0009306">
    <property type="term" value="P:protein secretion"/>
    <property type="evidence" value="ECO:0007669"/>
    <property type="project" value="InterPro"/>
</dbReference>
<keyword evidence="5" id="KW-0813">Transport</keyword>
<dbReference type="EMBL" id="CP015772">
    <property type="protein sequence ID" value="ANH80045.1"/>
    <property type="molecule type" value="Genomic_DNA"/>
</dbReference>
<evidence type="ECO:0000259" key="7">
    <source>
        <dbReference type="Pfam" id="PF00263"/>
    </source>
</evidence>
<gene>
    <name evidence="9" type="ORF">A8C56_02765</name>
</gene>
<dbReference type="PRINTS" id="PR00811">
    <property type="entry name" value="BCTERIALGSPD"/>
</dbReference>
<accession>A0A1A9HY84</accession>
<feature type="domain" description="NolW-like" evidence="8">
    <location>
        <begin position="342"/>
        <end position="400"/>
    </location>
</feature>
<evidence type="ECO:0000256" key="4">
    <source>
        <dbReference type="RuleBase" id="RU004003"/>
    </source>
</evidence>
<dbReference type="GO" id="GO:0009279">
    <property type="term" value="C:cell outer membrane"/>
    <property type="evidence" value="ECO:0007669"/>
    <property type="project" value="UniProtKB-SubCell"/>
</dbReference>
<dbReference type="STRING" id="1176587.A8C56_02765"/>
<dbReference type="RefSeq" id="WP_067751744.1">
    <property type="nucleotide sequence ID" value="NZ_CP015772.1"/>
</dbReference>
<feature type="signal peptide" evidence="6">
    <location>
        <begin position="1"/>
        <end position="22"/>
    </location>
</feature>
<dbReference type="Proteomes" id="UP000077667">
    <property type="component" value="Chromosome"/>
</dbReference>